<dbReference type="SUPFAM" id="SSF54427">
    <property type="entry name" value="NTF2-like"/>
    <property type="match status" value="2"/>
</dbReference>
<dbReference type="InterPro" id="IPR032710">
    <property type="entry name" value="NTF2-like_dom_sf"/>
</dbReference>
<feature type="domain" description="SnoaL-like" evidence="1">
    <location>
        <begin position="9"/>
        <end position="124"/>
    </location>
</feature>
<dbReference type="InterPro" id="IPR037401">
    <property type="entry name" value="SnoaL-like"/>
</dbReference>
<dbReference type="RefSeq" id="WP_183954021.1">
    <property type="nucleotide sequence ID" value="NZ_JACIEB010000001.1"/>
</dbReference>
<organism evidence="2 3">
    <name type="scientific">Sphingobium fontiphilum</name>
    <dbReference type="NCBI Taxonomy" id="944425"/>
    <lineage>
        <taxon>Bacteria</taxon>
        <taxon>Pseudomonadati</taxon>
        <taxon>Pseudomonadota</taxon>
        <taxon>Alphaproteobacteria</taxon>
        <taxon>Sphingomonadales</taxon>
        <taxon>Sphingomonadaceae</taxon>
        <taxon>Sphingobium</taxon>
    </lineage>
</organism>
<protein>
    <submittedName>
        <fullName evidence="2">Ketosteroid isomerase-like protein</fullName>
    </submittedName>
</protein>
<evidence type="ECO:0000313" key="2">
    <source>
        <dbReference type="EMBL" id="MBB3981062.1"/>
    </source>
</evidence>
<comment type="caution">
    <text evidence="2">The sequence shown here is derived from an EMBL/GenBank/DDBJ whole genome shotgun (WGS) entry which is preliminary data.</text>
</comment>
<keyword evidence="3" id="KW-1185">Reference proteome</keyword>
<accession>A0A7W6GN22</accession>
<dbReference type="GO" id="GO:0016853">
    <property type="term" value="F:isomerase activity"/>
    <property type="evidence" value="ECO:0007669"/>
    <property type="project" value="UniProtKB-KW"/>
</dbReference>
<evidence type="ECO:0000259" key="1">
    <source>
        <dbReference type="Pfam" id="PF13577"/>
    </source>
</evidence>
<proteinExistence type="predicted"/>
<gene>
    <name evidence="2" type="ORF">GGR44_000693</name>
</gene>
<dbReference type="Pfam" id="PF13577">
    <property type="entry name" value="SnoaL_4"/>
    <property type="match status" value="2"/>
</dbReference>
<sequence length="350" mass="37938">MHDIASLIAADGIKNALALHSRSVDRADAGMIAASYHDDATVEYGFFSGAAAELASILASAMASAGATLHRTAPPMMKIAGNRAVSEAYVIAYASEPGMQRMIFGRYLDRLEQRDGQWRIGHRHYVMDGNINRPDTMIHHPLGPSPDHRVPAGGKGPADAGLALLTLHHAQSRRAQGAAPMTVDPAALDQMLSRAAIHDLAMAYCRGVDRADADLLKAIFWEDGTMVSGVINGPASEFADGITQYCQANMDYCFHSVANEWIEVKGDHGVGEHYVIAHVSAGGQDMMTGGRYIDRYERRDGVWKILSRTFVADWNTTHPNSMALDGMYEPLKTRGGWGSADPVYALWATL</sequence>
<evidence type="ECO:0000313" key="3">
    <source>
        <dbReference type="Proteomes" id="UP000552757"/>
    </source>
</evidence>
<keyword evidence="2" id="KW-0413">Isomerase</keyword>
<reference evidence="2 3" key="1">
    <citation type="submission" date="2020-08" db="EMBL/GenBank/DDBJ databases">
        <title>Genomic Encyclopedia of Type Strains, Phase IV (KMG-IV): sequencing the most valuable type-strain genomes for metagenomic binning, comparative biology and taxonomic classification.</title>
        <authorList>
            <person name="Goeker M."/>
        </authorList>
    </citation>
    <scope>NUCLEOTIDE SEQUENCE [LARGE SCALE GENOMIC DNA]</scope>
    <source>
        <strain evidence="2 3">DSM 29348</strain>
    </source>
</reference>
<dbReference type="EMBL" id="JACIEB010000001">
    <property type="protein sequence ID" value="MBB3981062.1"/>
    <property type="molecule type" value="Genomic_DNA"/>
</dbReference>
<name>A0A7W6GN22_9SPHN</name>
<dbReference type="Gene3D" id="3.10.450.50">
    <property type="match status" value="2"/>
</dbReference>
<dbReference type="Proteomes" id="UP000552757">
    <property type="component" value="Unassembled WGS sequence"/>
</dbReference>
<feature type="domain" description="SnoaL-like" evidence="1">
    <location>
        <begin position="190"/>
        <end position="309"/>
    </location>
</feature>
<dbReference type="AlphaFoldDB" id="A0A7W6GN22"/>